<dbReference type="PROSITE" id="PS50090">
    <property type="entry name" value="MYB_LIKE"/>
    <property type="match status" value="1"/>
</dbReference>
<comment type="subcellular location">
    <subcellularLocation>
        <location evidence="1">Nucleus</location>
    </subcellularLocation>
</comment>
<feature type="compositionally biased region" description="Low complexity" evidence="9">
    <location>
        <begin position="246"/>
        <end position="270"/>
    </location>
</feature>
<evidence type="ECO:0000256" key="1">
    <source>
        <dbReference type="ARBA" id="ARBA00004123"/>
    </source>
</evidence>
<dbReference type="PROSITE" id="PS51204">
    <property type="entry name" value="HSA"/>
    <property type="match status" value="1"/>
</dbReference>
<feature type="region of interest" description="Disordered" evidence="9">
    <location>
        <begin position="230"/>
        <end position="307"/>
    </location>
</feature>
<dbReference type="Gene3D" id="1.10.10.60">
    <property type="entry name" value="Homeodomain-like"/>
    <property type="match status" value="1"/>
</dbReference>
<dbReference type="EMBL" id="JBFXLQ010000016">
    <property type="protein sequence ID" value="KAL2867954.1"/>
    <property type="molecule type" value="Genomic_DNA"/>
</dbReference>
<evidence type="ECO:0000259" key="10">
    <source>
        <dbReference type="PROSITE" id="PS50090"/>
    </source>
</evidence>
<name>A0ABR4LTV6_9EURO</name>
<dbReference type="Pfam" id="PF13921">
    <property type="entry name" value="Myb_DNA-bind_6"/>
    <property type="match status" value="1"/>
</dbReference>
<keyword evidence="3" id="KW-0227">DNA damage</keyword>
<feature type="region of interest" description="Disordered" evidence="9">
    <location>
        <begin position="1153"/>
        <end position="1194"/>
    </location>
</feature>
<feature type="compositionally biased region" description="Low complexity" evidence="9">
    <location>
        <begin position="1210"/>
        <end position="1265"/>
    </location>
</feature>
<feature type="region of interest" description="Disordered" evidence="9">
    <location>
        <begin position="337"/>
        <end position="432"/>
    </location>
</feature>
<reference evidence="12 13" key="1">
    <citation type="submission" date="2024-07" db="EMBL/GenBank/DDBJ databases">
        <title>Section-level genome sequencing and comparative genomics of Aspergillus sections Usti and Cavernicolus.</title>
        <authorList>
            <consortium name="Lawrence Berkeley National Laboratory"/>
            <person name="Nybo J.L."/>
            <person name="Vesth T.C."/>
            <person name="Theobald S."/>
            <person name="Frisvad J.C."/>
            <person name="Larsen T.O."/>
            <person name="Kjaerboelling I."/>
            <person name="Rothschild-Mancinelli K."/>
            <person name="Lyhne E.K."/>
            <person name="Kogle M.E."/>
            <person name="Barry K."/>
            <person name="Clum A."/>
            <person name="Na H."/>
            <person name="Ledsgaard L."/>
            <person name="Lin J."/>
            <person name="Lipzen A."/>
            <person name="Kuo A."/>
            <person name="Riley R."/>
            <person name="Mondo S."/>
            <person name="Labutti K."/>
            <person name="Haridas S."/>
            <person name="Pangalinan J."/>
            <person name="Salamov A.A."/>
            <person name="Simmons B.A."/>
            <person name="Magnuson J.K."/>
            <person name="Chen J."/>
            <person name="Drula E."/>
            <person name="Henrissat B."/>
            <person name="Wiebenga A."/>
            <person name="Lubbers R.J."/>
            <person name="Gomes A.C."/>
            <person name="Macurrencykelacurrency M.R."/>
            <person name="Stajich J."/>
            <person name="Grigoriev I.V."/>
            <person name="Mortensen U.H."/>
            <person name="De Vries R.P."/>
            <person name="Baker S.E."/>
            <person name="Andersen M.R."/>
        </authorList>
    </citation>
    <scope>NUCLEOTIDE SEQUENCE [LARGE SCALE GENOMIC DNA]</scope>
    <source>
        <strain evidence="12 13">CBS 449.75</strain>
    </source>
</reference>
<feature type="compositionally biased region" description="Basic and acidic residues" evidence="9">
    <location>
        <begin position="361"/>
        <end position="374"/>
    </location>
</feature>
<feature type="compositionally biased region" description="Low complexity" evidence="9">
    <location>
        <begin position="953"/>
        <end position="974"/>
    </location>
</feature>
<feature type="compositionally biased region" description="Polar residues" evidence="9">
    <location>
        <begin position="1440"/>
        <end position="1458"/>
    </location>
</feature>
<evidence type="ECO:0000256" key="7">
    <source>
        <dbReference type="ARBA" id="ARBA00025178"/>
    </source>
</evidence>
<comment type="function">
    <text evidence="7">Component of the NuA4 histone acetyltransferase complex which is involved in transcriptional activation of selected genes principally by acetylation of nucleosomal histone H4 and H2A. The NuA4 complex is also involved in DNA repair.</text>
</comment>
<sequence length="1478" mass="162759">MLREELLRSKQDEIARCLLSRKRKLSELYFATVGYAGATENPFADSVYQEKEQAFLDANDITKGRYFNEATLPALPTYATIPTQETKEIQLDTSAQGSTAVDAIPSTPSPHEKSPSSVASQPTAGVERSKVRKSQPVEKKPSRPVPKRLDIKPIIQPSPDTHNGSQGPDAPTPNAVSILQRTQEGTSSVLETPRSSQDSTEANVSINQANSPKALSPTQTFVSLQANHGLHPSLRHGRSAQVAERSLSPSSSAVPYSNNTPAPTAASPATGPLEEVTELVEKPSSPKQPIAAAQGPSSFVPSTPDEQLRFEEAQSLQQNALLASQFKDGAALGPSANQVIREDLPSTSAAAEPQKGALGSKSEDIRPEPKKLDTASDAVLESKPPAQEQSASQPEQITKEAALAPQTVKKSSPHSHTGPILERMTTRVSSGAIRHKSVSEILGEAPKLAAPYPDKVPSAEKPPDAGRTTAGVSVDSAARIRLKDRKAREKERSKLSTVVFPKQQPLQQHDKGVSLDLVRQPHGDLARLNEEQDYLFTLFQNKAYAPPRGTPLNALLSSAHKTLSTKNYLLDYQEQMDVRILRRIYDLQNANRWPLRQLKRSPEPPRQGSHWDVLLDHMKWMRTDYREERKWKLAAAKSCADWCAEYVQSDPDSRSLLRVQARIPPRKVHEKTALDPSTMTSPDEPMHDALETSHPTPELVPSTEEDSLSEGFVDELRHDLQDTVAPAAIFSLGSDEFTFSLDMTPSAQKLLDELPIYAPIQISPNMDFPSFKAPPDSSWKTDILPVSKYACGKIKFLEDEPPRKRSRYDYSQYNSGSEHPVLDLPPEQTNVALFQPENRHMRDRIHPSQPFRPPTEYPMPSLGFLESRQSSQWTYAEDEELRSLVEEYSYNWSLISSCLTPPSLFASGAERRTPWECFERWAGIEGLPSDMSKTPYFRAYHQRIDTAQRNVMAQQQAAAQQQQQQQGNNNNNQQPVSLIRRRGTQPIRVDRRRSSRHLALLDAMRKLAKKRETMIQKQQQASHLASLRKVNEANQPKPPISSPAEFSRLKHEREMKLQERQEQYRQQMIAQQRASLAARAGQMPNQQQMMTPQGRTPNAMPQNTNAAPVAANAPNGLPNGMPNGLPNGVPNGIPNGVPQGVGVNQTRPQLQGIQGGGGPINGQMPPNAMPMKMMPQPGMQQNNGPRSNMSMQASPDNARVIREANRLQEQQRLLQSRQQQQHHQLQQPQPQPASQPQGQQQQLPQQPQAQQPQQQFHAQPQFVPQGSNSPNMNMPTVNGNPNNPAVMAALQAGGGMQSPQFHNTTPQGVSTPSPRMGQPNLLSSGVVPTISSIQSQIQRNNPNMPIEQVNKLATDRLHQYQQQRMSQVAMNAAAGNLGVQPNYQVPHDGNFQTPQSGMNGGPGMQVPQSQGFSPMMRVQQPAQQNRTGTGSSPAMGVAMPQQSRSATPQTQRSGSVQTGPVPGASKSPNHPQAQSMGA</sequence>
<feature type="compositionally biased region" description="Polar residues" evidence="9">
    <location>
        <begin position="1266"/>
        <end position="1283"/>
    </location>
</feature>
<comment type="similarity">
    <text evidence="2">Belongs to the EAF1 family.</text>
</comment>
<protein>
    <recommendedName>
        <fullName evidence="8">Vacuolar import and degradation protein 21</fullName>
    </recommendedName>
</protein>
<evidence type="ECO:0000256" key="8">
    <source>
        <dbReference type="ARBA" id="ARBA00029670"/>
    </source>
</evidence>
<feature type="compositionally biased region" description="Polar residues" evidence="9">
    <location>
        <begin position="174"/>
        <end position="204"/>
    </location>
</feature>
<keyword evidence="6" id="KW-0539">Nucleus</keyword>
<evidence type="ECO:0000259" key="11">
    <source>
        <dbReference type="PROSITE" id="PS51204"/>
    </source>
</evidence>
<dbReference type="SUPFAM" id="SSF46689">
    <property type="entry name" value="Homeodomain-like"/>
    <property type="match status" value="1"/>
</dbReference>
<feature type="compositionally biased region" description="Polar residues" evidence="9">
    <location>
        <begin position="1466"/>
        <end position="1478"/>
    </location>
</feature>
<dbReference type="InterPro" id="IPR001005">
    <property type="entry name" value="SANT/Myb"/>
</dbReference>
<feature type="region of interest" description="Disordered" evidence="9">
    <location>
        <begin position="1210"/>
        <end position="1318"/>
    </location>
</feature>
<evidence type="ECO:0000256" key="4">
    <source>
        <dbReference type="ARBA" id="ARBA00022853"/>
    </source>
</evidence>
<keyword evidence="13" id="KW-1185">Reference proteome</keyword>
<feature type="compositionally biased region" description="Basic and acidic residues" evidence="9">
    <location>
        <begin position="135"/>
        <end position="151"/>
    </location>
</feature>
<feature type="compositionally biased region" description="Polar residues" evidence="9">
    <location>
        <begin position="295"/>
        <end position="305"/>
    </location>
</feature>
<evidence type="ECO:0000256" key="6">
    <source>
        <dbReference type="ARBA" id="ARBA00023242"/>
    </source>
</evidence>
<dbReference type="Proteomes" id="UP001610432">
    <property type="component" value="Unassembled WGS sequence"/>
</dbReference>
<organism evidence="12 13">
    <name type="scientific">Aspergillus lucknowensis</name>
    <dbReference type="NCBI Taxonomy" id="176173"/>
    <lineage>
        <taxon>Eukaryota</taxon>
        <taxon>Fungi</taxon>
        <taxon>Dikarya</taxon>
        <taxon>Ascomycota</taxon>
        <taxon>Pezizomycotina</taxon>
        <taxon>Eurotiomycetes</taxon>
        <taxon>Eurotiomycetidae</taxon>
        <taxon>Eurotiales</taxon>
        <taxon>Aspergillaceae</taxon>
        <taxon>Aspergillus</taxon>
        <taxon>Aspergillus subgen. Nidulantes</taxon>
    </lineage>
</organism>
<evidence type="ECO:0000256" key="9">
    <source>
        <dbReference type="SAM" id="MobiDB-lite"/>
    </source>
</evidence>
<gene>
    <name evidence="12" type="ORF">BJX67DRAFT_351741</name>
</gene>
<dbReference type="SMART" id="SM00717">
    <property type="entry name" value="SANT"/>
    <property type="match status" value="1"/>
</dbReference>
<keyword evidence="4" id="KW-0156">Chromatin regulator</keyword>
<feature type="region of interest" description="Disordered" evidence="9">
    <location>
        <begin position="669"/>
        <end position="704"/>
    </location>
</feature>
<dbReference type="GeneID" id="98144002"/>
<feature type="compositionally biased region" description="Polar residues" evidence="9">
    <location>
        <begin position="1420"/>
        <end position="1432"/>
    </location>
</feature>
<proteinExistence type="inferred from homology"/>
<dbReference type="InterPro" id="IPR009057">
    <property type="entry name" value="Homeodomain-like_sf"/>
</dbReference>
<evidence type="ECO:0000256" key="3">
    <source>
        <dbReference type="ARBA" id="ARBA00022763"/>
    </source>
</evidence>
<evidence type="ECO:0000256" key="2">
    <source>
        <dbReference type="ARBA" id="ARBA00008913"/>
    </source>
</evidence>
<feature type="domain" description="HSA" evidence="11">
    <location>
        <begin position="598"/>
        <end position="673"/>
    </location>
</feature>
<evidence type="ECO:0000313" key="12">
    <source>
        <dbReference type="EMBL" id="KAL2867954.1"/>
    </source>
</evidence>
<comment type="caution">
    <text evidence="12">The sequence shown here is derived from an EMBL/GenBank/DDBJ whole genome shotgun (WGS) entry which is preliminary data.</text>
</comment>
<keyword evidence="5" id="KW-0234">DNA repair</keyword>
<feature type="region of interest" description="Disordered" evidence="9">
    <location>
        <begin position="1386"/>
        <end position="1478"/>
    </location>
</feature>
<feature type="compositionally biased region" description="Low complexity" evidence="9">
    <location>
        <begin position="1161"/>
        <end position="1185"/>
    </location>
</feature>
<feature type="compositionally biased region" description="Polar residues" evidence="9">
    <location>
        <begin position="387"/>
        <end position="396"/>
    </location>
</feature>
<dbReference type="CDD" id="cd00167">
    <property type="entry name" value="SANT"/>
    <property type="match status" value="1"/>
</dbReference>
<feature type="compositionally biased region" description="Polar residues" evidence="9">
    <location>
        <begin position="1297"/>
        <end position="1313"/>
    </location>
</feature>
<feature type="domain" description="Myb-like" evidence="10">
    <location>
        <begin position="865"/>
        <end position="925"/>
    </location>
</feature>
<dbReference type="RefSeq" id="XP_070886933.1">
    <property type="nucleotide sequence ID" value="XM_071028930.1"/>
</dbReference>
<dbReference type="Pfam" id="PF07529">
    <property type="entry name" value="HSA"/>
    <property type="match status" value="1"/>
</dbReference>
<evidence type="ECO:0000313" key="13">
    <source>
        <dbReference type="Proteomes" id="UP001610432"/>
    </source>
</evidence>
<dbReference type="SMART" id="SM00573">
    <property type="entry name" value="HSA"/>
    <property type="match status" value="1"/>
</dbReference>
<dbReference type="PANTHER" id="PTHR46459">
    <property type="entry name" value="E1A-BINDING PROTEIN P400-RELATED"/>
    <property type="match status" value="1"/>
</dbReference>
<feature type="region of interest" description="Disordered" evidence="9">
    <location>
        <begin position="91"/>
        <end position="204"/>
    </location>
</feature>
<dbReference type="InterPro" id="IPR014012">
    <property type="entry name" value="HSA_dom"/>
</dbReference>
<accession>A0ABR4LTV6</accession>
<evidence type="ECO:0000256" key="5">
    <source>
        <dbReference type="ARBA" id="ARBA00023204"/>
    </source>
</evidence>
<feature type="region of interest" description="Disordered" evidence="9">
    <location>
        <begin position="951"/>
        <end position="993"/>
    </location>
</feature>
<dbReference type="PANTHER" id="PTHR46459:SF1">
    <property type="entry name" value="E1A-BINDING PROTEIN P400"/>
    <property type="match status" value="1"/>
</dbReference>